<evidence type="ECO:0000256" key="2">
    <source>
        <dbReference type="ARBA" id="ARBA00022670"/>
    </source>
</evidence>
<evidence type="ECO:0000259" key="6">
    <source>
        <dbReference type="Pfam" id="PF01343"/>
    </source>
</evidence>
<dbReference type="GO" id="GO:0008236">
    <property type="term" value="F:serine-type peptidase activity"/>
    <property type="evidence" value="ECO:0007669"/>
    <property type="project" value="UniProtKB-KW"/>
</dbReference>
<feature type="transmembrane region" description="Helical" evidence="5">
    <location>
        <begin position="16"/>
        <end position="33"/>
    </location>
</feature>
<dbReference type="CDD" id="cd07023">
    <property type="entry name" value="S49_Sppa_N_C"/>
    <property type="match status" value="1"/>
</dbReference>
<sequence length="274" mass="31241">MHNNITEHTYNIKKKYVKMIALILIIIFIIFVFNKSDTDDKHIAIIEINGIITEKNNNSKTIINLLDNAFFNKNCKAIILKINSPGGTPVQTNIIHNYIKKLRNTKKKNIYSIIEDIGTSGAYLIATATEKIYCDPSSIIGSIGVIITSFGFVETLNKIGVERRIYKAGKHKAIMDPFTEKNKNDEIIIQHNLELIHENFINTVKKNRPNLSTSLQEEIFSGKFWTGKDAIELGLIDGFYDIYTLSSEIIDVNKTIDYNKENIIDIIINNLFKK</sequence>
<dbReference type="PANTHER" id="PTHR42987:SF8">
    <property type="entry name" value="PROTEINASE"/>
    <property type="match status" value="1"/>
</dbReference>
<accession>A0A6J5JY26</accession>
<dbReference type="EMBL" id="LR794158">
    <property type="protein sequence ID" value="CAB3976491.1"/>
    <property type="molecule type" value="Genomic_DNA"/>
</dbReference>
<dbReference type="InterPro" id="IPR004635">
    <property type="entry name" value="Pept_S49_SppA"/>
</dbReference>
<dbReference type="GO" id="GO:0006508">
    <property type="term" value="P:proteolysis"/>
    <property type="evidence" value="ECO:0007669"/>
    <property type="project" value="UniProtKB-KW"/>
</dbReference>
<reference evidence="7 8" key="1">
    <citation type="submission" date="2020-04" db="EMBL/GenBank/DDBJ databases">
        <authorList>
            <person name="Graf S J."/>
        </authorList>
    </citation>
    <scope>NUCLEOTIDE SEQUENCE [LARGE SCALE GENOMIC DNA]</scope>
    <source>
        <strain evidence="7">1</strain>
    </source>
</reference>
<evidence type="ECO:0000256" key="5">
    <source>
        <dbReference type="SAM" id="Phobius"/>
    </source>
</evidence>
<dbReference type="InterPro" id="IPR029045">
    <property type="entry name" value="ClpP/crotonase-like_dom_sf"/>
</dbReference>
<keyword evidence="3" id="KW-0378">Hydrolase</keyword>
<dbReference type="AlphaFoldDB" id="A0A6J5JY26"/>
<comment type="similarity">
    <text evidence="1">Belongs to the peptidase S49 family.</text>
</comment>
<evidence type="ECO:0000313" key="8">
    <source>
        <dbReference type="Proteomes" id="UP000509549"/>
    </source>
</evidence>
<dbReference type="Gene3D" id="6.20.330.10">
    <property type="match status" value="1"/>
</dbReference>
<evidence type="ECO:0000256" key="3">
    <source>
        <dbReference type="ARBA" id="ARBA00022801"/>
    </source>
</evidence>
<dbReference type="KEGG" id="acil:ESZ_00301"/>
<evidence type="ECO:0000256" key="1">
    <source>
        <dbReference type="ARBA" id="ARBA00008683"/>
    </source>
</evidence>
<dbReference type="PANTHER" id="PTHR42987">
    <property type="entry name" value="PEPTIDASE S49"/>
    <property type="match status" value="1"/>
</dbReference>
<protein>
    <recommendedName>
        <fullName evidence="6">Peptidase S49 domain-containing protein</fullName>
    </recommendedName>
</protein>
<keyword evidence="4" id="KW-0720">Serine protease</keyword>
<keyword evidence="5" id="KW-0812">Transmembrane</keyword>
<dbReference type="InterPro" id="IPR047272">
    <property type="entry name" value="S49_SppA_C"/>
</dbReference>
<gene>
    <name evidence="7" type="ORF">ESZ_00301</name>
</gene>
<keyword evidence="2" id="KW-0645">Protease</keyword>
<dbReference type="Pfam" id="PF01343">
    <property type="entry name" value="Peptidase_S49"/>
    <property type="match status" value="1"/>
</dbReference>
<dbReference type="RefSeq" id="WP_176605016.1">
    <property type="nucleotide sequence ID" value="NZ_LR794158.1"/>
</dbReference>
<dbReference type="InterPro" id="IPR002142">
    <property type="entry name" value="Peptidase_S49"/>
</dbReference>
<dbReference type="NCBIfam" id="TIGR00706">
    <property type="entry name" value="SppA_dom"/>
    <property type="match status" value="1"/>
</dbReference>
<dbReference type="Proteomes" id="UP000509549">
    <property type="component" value="Chromosome"/>
</dbReference>
<keyword evidence="5" id="KW-0472">Membrane</keyword>
<organism evidence="7 8">
    <name type="scientific">Candidatus Azoamicus ciliaticola</name>
    <dbReference type="NCBI Taxonomy" id="2652803"/>
    <lineage>
        <taxon>Bacteria</taxon>
        <taxon>Pseudomonadati</taxon>
        <taxon>Pseudomonadota</taxon>
        <taxon>Gammaproteobacteria</taxon>
        <taxon>Candidatus Azoamicaceae</taxon>
        <taxon>Candidatus Azoamicus</taxon>
    </lineage>
</organism>
<feature type="domain" description="Peptidase S49" evidence="6">
    <location>
        <begin position="104"/>
        <end position="239"/>
    </location>
</feature>
<name>A0A6J5JY26_9GAMM</name>
<keyword evidence="5" id="KW-1133">Transmembrane helix</keyword>
<evidence type="ECO:0000256" key="4">
    <source>
        <dbReference type="ARBA" id="ARBA00022825"/>
    </source>
</evidence>
<dbReference type="SUPFAM" id="SSF52096">
    <property type="entry name" value="ClpP/crotonase"/>
    <property type="match status" value="1"/>
</dbReference>
<evidence type="ECO:0000313" key="7">
    <source>
        <dbReference type="EMBL" id="CAB3976491.1"/>
    </source>
</evidence>
<dbReference type="Gene3D" id="3.90.226.10">
    <property type="entry name" value="2-enoyl-CoA Hydratase, Chain A, domain 1"/>
    <property type="match status" value="1"/>
</dbReference>
<keyword evidence="8" id="KW-1185">Reference proteome</keyword>
<proteinExistence type="inferred from homology"/>